<evidence type="ECO:0000313" key="2">
    <source>
        <dbReference type="Proteomes" id="UP001148737"/>
    </source>
</evidence>
<dbReference type="Proteomes" id="UP001148737">
    <property type="component" value="Unassembled WGS sequence"/>
</dbReference>
<accession>A0ACC1RAP2</accession>
<comment type="caution">
    <text evidence="1">The sequence shown here is derived from an EMBL/GenBank/DDBJ whole genome shotgun (WGS) entry which is preliminary data.</text>
</comment>
<reference evidence="1" key="1">
    <citation type="submission" date="2022-07" db="EMBL/GenBank/DDBJ databases">
        <title>Genome Sequence of Lecanicillium saksenae.</title>
        <authorList>
            <person name="Buettner E."/>
        </authorList>
    </citation>
    <scope>NUCLEOTIDE SEQUENCE</scope>
    <source>
        <strain evidence="1">VT-O1</strain>
    </source>
</reference>
<keyword evidence="2" id="KW-1185">Reference proteome</keyword>
<proteinExistence type="predicted"/>
<name>A0ACC1RAP2_9HYPO</name>
<dbReference type="EMBL" id="JANAKD010000006">
    <property type="protein sequence ID" value="KAJ3499596.1"/>
    <property type="molecule type" value="Genomic_DNA"/>
</dbReference>
<gene>
    <name evidence="1" type="ORF">NLG97_g225</name>
</gene>
<protein>
    <submittedName>
        <fullName evidence="1">Uncharacterized protein</fullName>
    </submittedName>
</protein>
<organism evidence="1 2">
    <name type="scientific">Lecanicillium saksenae</name>
    <dbReference type="NCBI Taxonomy" id="468837"/>
    <lineage>
        <taxon>Eukaryota</taxon>
        <taxon>Fungi</taxon>
        <taxon>Dikarya</taxon>
        <taxon>Ascomycota</taxon>
        <taxon>Pezizomycotina</taxon>
        <taxon>Sordariomycetes</taxon>
        <taxon>Hypocreomycetidae</taxon>
        <taxon>Hypocreales</taxon>
        <taxon>Cordycipitaceae</taxon>
        <taxon>Lecanicillium</taxon>
    </lineage>
</organism>
<sequence length="383" mass="44154">MLAKLEVFWKRYRSDTDETSLAPLGSLNRAAAETGAGRGTIINAQTILDIYIEAWSTYSGDDGLRTLPEQLPCWVISRKYVPPKDGWSSFVFRNLLNRSDVPIWNDVEFRKLYGRFKSIWFPSQDYVGSFDDRFCRIIGKFILVTFNSDRTKEVGTSHGSGSWHVGHPPFFQIQYYAPYFSPLESNFEFPWLWVPDHDRLLPDMPLDTTSTSMTLKDFQANYDLLEKVWLEVWNDTITSNERNSDYLDALDRLMTHAGPRWVHGDALPYVLPWECLLIQGDEIHTDDCFRVPTRAVALKQKPCRPTIFLPTRHNVMSFVERVESLSDDPEISLKTKHIRSVLDNNGQQYSIPSHLEMKSMASESVALPASTLRLNIIIRSNYI</sequence>
<evidence type="ECO:0000313" key="1">
    <source>
        <dbReference type="EMBL" id="KAJ3499596.1"/>
    </source>
</evidence>